<sequence>MNDVFLKFTDETAALAALAVEDIVPDAESEKLPTMGALANSTAFVLHVCGQGTGTVYEPTGETITATDAETGEDLSYAEMAAVSGYHINMRFNGDVPASLAAFDIAPATPAERFA</sequence>
<name>A0A506UIX0_9HYPH</name>
<proteinExistence type="predicted"/>
<gene>
    <name evidence="1" type="ORF">FJU08_01425</name>
</gene>
<dbReference type="OrthoDB" id="7916142at2"/>
<comment type="caution">
    <text evidence="1">The sequence shown here is derived from an EMBL/GenBank/DDBJ whole genome shotgun (WGS) entry which is preliminary data.</text>
</comment>
<keyword evidence="1" id="KW-0808">Transferase</keyword>
<dbReference type="AlphaFoldDB" id="A0A506UIX0"/>
<accession>A0A506UIX0</accession>
<reference evidence="1 2" key="1">
    <citation type="submission" date="2019-06" db="EMBL/GenBank/DDBJ databases">
        <authorList>
            <person name="Li M."/>
        </authorList>
    </citation>
    <scope>NUCLEOTIDE SEQUENCE [LARGE SCALE GENOMIC DNA]</scope>
    <source>
        <strain evidence="1 2">BGMRC2036</strain>
    </source>
</reference>
<keyword evidence="2" id="KW-1185">Reference proteome</keyword>
<organism evidence="1 2">
    <name type="scientific">Martelella alba</name>
    <dbReference type="NCBI Taxonomy" id="2590451"/>
    <lineage>
        <taxon>Bacteria</taxon>
        <taxon>Pseudomonadati</taxon>
        <taxon>Pseudomonadota</taxon>
        <taxon>Alphaproteobacteria</taxon>
        <taxon>Hyphomicrobiales</taxon>
        <taxon>Aurantimonadaceae</taxon>
        <taxon>Martelella</taxon>
    </lineage>
</organism>
<dbReference type="EMBL" id="VHLG01000001">
    <property type="protein sequence ID" value="TPW33252.1"/>
    <property type="molecule type" value="Genomic_DNA"/>
</dbReference>
<keyword evidence="1" id="KW-0418">Kinase</keyword>
<protein>
    <submittedName>
        <fullName evidence="1">Glycerate kinase</fullName>
    </submittedName>
</protein>
<dbReference type="RefSeq" id="WP_141147190.1">
    <property type="nucleotide sequence ID" value="NZ_VHLG01000001.1"/>
</dbReference>
<dbReference type="Proteomes" id="UP000318801">
    <property type="component" value="Unassembled WGS sequence"/>
</dbReference>
<evidence type="ECO:0000313" key="1">
    <source>
        <dbReference type="EMBL" id="TPW33252.1"/>
    </source>
</evidence>
<dbReference type="GO" id="GO:0016301">
    <property type="term" value="F:kinase activity"/>
    <property type="evidence" value="ECO:0007669"/>
    <property type="project" value="UniProtKB-KW"/>
</dbReference>
<evidence type="ECO:0000313" key="2">
    <source>
        <dbReference type="Proteomes" id="UP000318801"/>
    </source>
</evidence>